<gene>
    <name evidence="2" type="ORF">F2Y87_13090</name>
</gene>
<dbReference type="Proteomes" id="UP000482653">
    <property type="component" value="Unassembled WGS sequence"/>
</dbReference>
<dbReference type="AlphaFoldDB" id="A0A6L3K164"/>
<dbReference type="SUPFAM" id="SSF52540">
    <property type="entry name" value="P-loop containing nucleoside triphosphate hydrolases"/>
    <property type="match status" value="1"/>
</dbReference>
<dbReference type="GO" id="GO:0016887">
    <property type="term" value="F:ATP hydrolysis activity"/>
    <property type="evidence" value="ECO:0007669"/>
    <property type="project" value="InterPro"/>
</dbReference>
<proteinExistence type="predicted"/>
<evidence type="ECO:0000259" key="1">
    <source>
        <dbReference type="Pfam" id="PF13304"/>
    </source>
</evidence>
<evidence type="ECO:0000313" key="3">
    <source>
        <dbReference type="Proteomes" id="UP000482653"/>
    </source>
</evidence>
<dbReference type="EMBL" id="VVYX01000013">
    <property type="protein sequence ID" value="KAA5418850.1"/>
    <property type="molecule type" value="Genomic_DNA"/>
</dbReference>
<feature type="domain" description="ATPase AAA-type core" evidence="1">
    <location>
        <begin position="60"/>
        <end position="394"/>
    </location>
</feature>
<name>A0A6L3K164_9BACE</name>
<dbReference type="Gene3D" id="3.40.50.300">
    <property type="entry name" value="P-loop containing nucleotide triphosphate hydrolases"/>
    <property type="match status" value="1"/>
</dbReference>
<dbReference type="InterPro" id="IPR027417">
    <property type="entry name" value="P-loop_NTPase"/>
</dbReference>
<dbReference type="InterPro" id="IPR003959">
    <property type="entry name" value="ATPase_AAA_core"/>
</dbReference>
<dbReference type="PANTHER" id="PTHR40396">
    <property type="entry name" value="ATPASE-LIKE PROTEIN"/>
    <property type="match status" value="1"/>
</dbReference>
<dbReference type="GO" id="GO:0005524">
    <property type="term" value="F:ATP binding"/>
    <property type="evidence" value="ECO:0007669"/>
    <property type="project" value="UniProtKB-KW"/>
</dbReference>
<protein>
    <submittedName>
        <fullName evidence="2">ATP-binding protein</fullName>
    </submittedName>
</protein>
<reference evidence="2 3" key="1">
    <citation type="journal article" date="2019" name="Nat. Med.">
        <title>A library of human gut bacterial isolates paired with longitudinal multiomics data enables mechanistic microbiome research.</title>
        <authorList>
            <person name="Poyet M."/>
            <person name="Groussin M."/>
            <person name="Gibbons S.M."/>
            <person name="Avila-Pacheco J."/>
            <person name="Jiang X."/>
            <person name="Kearney S.M."/>
            <person name="Perrotta A.R."/>
            <person name="Berdy B."/>
            <person name="Zhao S."/>
            <person name="Lieberman T.D."/>
            <person name="Swanson P.K."/>
            <person name="Smith M."/>
            <person name="Roesemann S."/>
            <person name="Alexander J.E."/>
            <person name="Rich S.A."/>
            <person name="Livny J."/>
            <person name="Vlamakis H."/>
            <person name="Clish C."/>
            <person name="Bullock K."/>
            <person name="Deik A."/>
            <person name="Scott J."/>
            <person name="Pierce K.A."/>
            <person name="Xavier R.J."/>
            <person name="Alm E.J."/>
        </authorList>
    </citation>
    <scope>NUCLEOTIDE SEQUENCE [LARGE SCALE GENOMIC DNA]</scope>
    <source>
        <strain evidence="2 3">BIOML-A8</strain>
    </source>
</reference>
<accession>A0A6L3K164</accession>
<keyword evidence="2" id="KW-0547">Nucleotide-binding</keyword>
<comment type="caution">
    <text evidence="2">The sequence shown here is derived from an EMBL/GenBank/DDBJ whole genome shotgun (WGS) entry which is preliminary data.</text>
</comment>
<dbReference type="PANTHER" id="PTHR40396:SF1">
    <property type="entry name" value="ATPASE AAA-TYPE CORE DOMAIN-CONTAINING PROTEIN"/>
    <property type="match status" value="1"/>
</dbReference>
<dbReference type="Pfam" id="PF13304">
    <property type="entry name" value="AAA_21"/>
    <property type="match status" value="1"/>
</dbReference>
<sequence>MFALKLKIRTRMILRTKFENILSFNSETEISFIAGKGTSLPAHVYRAEKRDDISVLRSSIIYGANASGKSNMIRCVNLLKNIALGRFPRNNWDVFKLAPEKKVDSKLEIEIKADSLYYSYGVIFNIRGIKKEWLYQISSRAKKKIFERIQEADYVNYFFGEIEGNEESKQFVKFLSEGTPIDKSFLSEYHKRNGKGIIAISNVYNWFDDNLKIIFPETRFRGLSFRLEKDDEFSNVTKRLLHFFNTGISDLKKVATNKEETDLPKKLISQILSEAKPDENCCVASSDQQSVYFFETDKEGQTKIYKQMTVHKNSQDEDVVFDMDEESDGSIRLLDFIPMLIDLQFNSAVYLIDEIDRSMHPIMSQKIFEYYFSQLSNANNTQLICTTHESHLLDVDFIRTDEVWFVEKERDGSTRLTSLANFKPRVDIRKSYLQGKYGAIPFFANVNTLNWNKLKDEDMV</sequence>
<keyword evidence="2" id="KW-0067">ATP-binding</keyword>
<organism evidence="2 3">
    <name type="scientific">Bacteroides cellulosilyticus</name>
    <dbReference type="NCBI Taxonomy" id="246787"/>
    <lineage>
        <taxon>Bacteria</taxon>
        <taxon>Pseudomonadati</taxon>
        <taxon>Bacteroidota</taxon>
        <taxon>Bacteroidia</taxon>
        <taxon>Bacteroidales</taxon>
        <taxon>Bacteroidaceae</taxon>
        <taxon>Bacteroides</taxon>
    </lineage>
</organism>
<evidence type="ECO:0000313" key="2">
    <source>
        <dbReference type="EMBL" id="KAA5418850.1"/>
    </source>
</evidence>